<evidence type="ECO:0000256" key="1">
    <source>
        <dbReference type="SAM" id="MobiDB-lite"/>
    </source>
</evidence>
<keyword evidence="3" id="KW-1185">Reference proteome</keyword>
<dbReference type="EMBL" id="FOTK01000039">
    <property type="protein sequence ID" value="SFM58603.1"/>
    <property type="molecule type" value="Genomic_DNA"/>
</dbReference>
<dbReference type="RefSeq" id="WP_092045336.1">
    <property type="nucleotide sequence ID" value="NZ_FOTK01000039.1"/>
</dbReference>
<sequence>MTSSTVAAEQEAGPARPALDDPERAGLREAIRAAIARARPRPVSVRTLELMAEAAIVPGAYGYRVLDRHGVPRLRPGSAEPMTLADFVTELQARHPALFLPPDPEPAAAPAAEEAKDSPILTGAYEVKAATARFVERSTVQGRALAQNAAGRFATLRTGLRTRFSGPADATAAPERGSDPVAAWNEGPGRLGESLRDGLPRLRERLGFGGGSGDESGRHRRWLVGTSAAALVAVIAAGLVLAGREPESTRPTTTQPPPQASNAPTAAPANPPATPPAASQPAPPDTVTPPPETGGDPEPDTPPPAANAITGPAQVIDTATLKIGGKVVHLFGVEWVRGGQADELARYLGGRPVTCLPAPGSENMNCQVNGRDLSEVVLFNGGGRASPEASPELVAAEDHARSERLGVWKR</sequence>
<proteinExistence type="predicted"/>
<feature type="region of interest" description="Disordered" evidence="1">
    <location>
        <begin position="164"/>
        <end position="197"/>
    </location>
</feature>
<dbReference type="Proteomes" id="UP000199048">
    <property type="component" value="Unassembled WGS sequence"/>
</dbReference>
<feature type="compositionally biased region" description="Pro residues" evidence="1">
    <location>
        <begin position="281"/>
        <end position="292"/>
    </location>
</feature>
<organism evidence="2 3">
    <name type="scientific">Methylobacterium pseudosasicola</name>
    <dbReference type="NCBI Taxonomy" id="582667"/>
    <lineage>
        <taxon>Bacteria</taxon>
        <taxon>Pseudomonadati</taxon>
        <taxon>Pseudomonadota</taxon>
        <taxon>Alphaproteobacteria</taxon>
        <taxon>Hyphomicrobiales</taxon>
        <taxon>Methylobacteriaceae</taxon>
        <taxon>Methylobacterium</taxon>
    </lineage>
</organism>
<dbReference type="STRING" id="582667.SAMN05192568_103936"/>
<dbReference type="InterPro" id="IPR035437">
    <property type="entry name" value="SNase_OB-fold_sf"/>
</dbReference>
<evidence type="ECO:0000313" key="2">
    <source>
        <dbReference type="EMBL" id="SFM58603.1"/>
    </source>
</evidence>
<protein>
    <recommendedName>
        <fullName evidence="4">Nuclease homologue</fullName>
    </recommendedName>
</protein>
<accession>A0A1I4S2Z3</accession>
<dbReference type="AlphaFoldDB" id="A0A1I4S2Z3"/>
<reference evidence="3" key="1">
    <citation type="submission" date="2016-10" db="EMBL/GenBank/DDBJ databases">
        <authorList>
            <person name="Varghese N."/>
            <person name="Submissions S."/>
        </authorList>
    </citation>
    <scope>NUCLEOTIDE SEQUENCE [LARGE SCALE GENOMIC DNA]</scope>
    <source>
        <strain evidence="3">BL36</strain>
    </source>
</reference>
<feature type="region of interest" description="Disordered" evidence="1">
    <location>
        <begin position="245"/>
        <end position="309"/>
    </location>
</feature>
<feature type="region of interest" description="Disordered" evidence="1">
    <location>
        <begin position="1"/>
        <end position="24"/>
    </location>
</feature>
<dbReference type="SUPFAM" id="SSF50199">
    <property type="entry name" value="Staphylococcal nuclease"/>
    <property type="match status" value="1"/>
</dbReference>
<evidence type="ECO:0000313" key="3">
    <source>
        <dbReference type="Proteomes" id="UP000199048"/>
    </source>
</evidence>
<name>A0A1I4S2Z3_9HYPH</name>
<evidence type="ECO:0008006" key="4">
    <source>
        <dbReference type="Google" id="ProtNLM"/>
    </source>
</evidence>
<gene>
    <name evidence="2" type="ORF">SAMN05192568_103936</name>
</gene>
<dbReference type="OrthoDB" id="7987921at2"/>